<organism evidence="2 3">
    <name type="scientific">Parascedosporium putredinis</name>
    <dbReference type="NCBI Taxonomy" id="1442378"/>
    <lineage>
        <taxon>Eukaryota</taxon>
        <taxon>Fungi</taxon>
        <taxon>Dikarya</taxon>
        <taxon>Ascomycota</taxon>
        <taxon>Pezizomycotina</taxon>
        <taxon>Sordariomycetes</taxon>
        <taxon>Hypocreomycetidae</taxon>
        <taxon>Microascales</taxon>
        <taxon>Microascaceae</taxon>
        <taxon>Parascedosporium</taxon>
    </lineage>
</organism>
<dbReference type="AlphaFoldDB" id="A0A9P1GWL8"/>
<evidence type="ECO:0000259" key="1">
    <source>
        <dbReference type="Pfam" id="PF14479"/>
    </source>
</evidence>
<keyword evidence="3" id="KW-1185">Reference proteome</keyword>
<dbReference type="Pfam" id="PF14479">
    <property type="entry name" value="HeLo"/>
    <property type="match status" value="1"/>
</dbReference>
<dbReference type="Proteomes" id="UP000838763">
    <property type="component" value="Unassembled WGS sequence"/>
</dbReference>
<feature type="domain" description="Prion-inhibition and propagation HeLo" evidence="1">
    <location>
        <begin position="8"/>
        <end position="164"/>
    </location>
</feature>
<accession>A0A9P1GWL8</accession>
<proteinExistence type="predicted"/>
<dbReference type="OrthoDB" id="1911848at2759"/>
<dbReference type="PANTHER" id="PTHR37542:SF3">
    <property type="entry name" value="PRION-INHIBITION AND PROPAGATION HELO DOMAIN-CONTAINING PROTEIN"/>
    <property type="match status" value="1"/>
</dbReference>
<reference evidence="2" key="1">
    <citation type="submission" date="2022-11" db="EMBL/GenBank/DDBJ databases">
        <authorList>
            <person name="Scott C."/>
            <person name="Bruce N."/>
        </authorList>
    </citation>
    <scope>NUCLEOTIDE SEQUENCE</scope>
</reference>
<protein>
    <recommendedName>
        <fullName evidence="1">Prion-inhibition and propagation HeLo domain-containing protein</fullName>
    </recommendedName>
</protein>
<dbReference type="EMBL" id="CALLCH030000003">
    <property type="protein sequence ID" value="CAI4212063.1"/>
    <property type="molecule type" value="Genomic_DNA"/>
</dbReference>
<dbReference type="InterPro" id="IPR029498">
    <property type="entry name" value="HeLo_dom"/>
</dbReference>
<sequence length="550" mass="60572">MSGLELPGLIIGLSGLIAVFEKSFEVWHAIQQARSFGDDVADWMCKLEMEFFRFQTWWTALERLSVASGARAARQPRRVLSLPISSCALQTAIQKQFGEQVTDAATSVLKLLEKARIILERNGMLAVKQQLNQSSPVPTTPDTLDLSSGTAQSKARLRTFRKELMRHTSCSIVYWNDALYSILPQALRDSVLQLGIAGYVFDDAQQGADVARLGGERDGLLRRSAKILAVRAQFDLEVRMQRFFAVDEIVRQVKKPLSSLHGLRLGEAAVAGGAHYSVLDYSSSADGEEDKGWRACRALVEWIPFPKGGDFKLQELAAVRMARLSYSLQQTRGLSSIHPLACVGFVEYADAASFGLVFELPAPVAKSTVEAVTLHQILSYKQARTGPGAKPSLAQTSSSLPYPLPSLEQRKQLAVTLVTNFYSFLLTRWHHERLSSLHVAFLVDKTARTSSPSSPQLTSAALDFTEPIIGGFAVSRPDSPTELSMSCQPSPLELLYLHPAIRTRLASRSASSDSTEPAARFQRIYDIYALGLLLAEVGFWKPVSRLAEGR</sequence>
<dbReference type="Gene3D" id="1.20.120.1020">
    <property type="entry name" value="Prion-inhibition and propagation, HeLo domain"/>
    <property type="match status" value="1"/>
</dbReference>
<dbReference type="InterPro" id="IPR038305">
    <property type="entry name" value="HeLo_sf"/>
</dbReference>
<name>A0A9P1GWL8_9PEZI</name>
<gene>
    <name evidence="2" type="ORF">PPNO1_LOCUS1832</name>
</gene>
<evidence type="ECO:0000313" key="2">
    <source>
        <dbReference type="EMBL" id="CAI4212063.1"/>
    </source>
</evidence>
<dbReference type="PANTHER" id="PTHR37542">
    <property type="entry name" value="HELO DOMAIN-CONTAINING PROTEIN-RELATED"/>
    <property type="match status" value="1"/>
</dbReference>
<evidence type="ECO:0000313" key="3">
    <source>
        <dbReference type="Proteomes" id="UP000838763"/>
    </source>
</evidence>
<comment type="caution">
    <text evidence="2">The sequence shown here is derived from an EMBL/GenBank/DDBJ whole genome shotgun (WGS) entry which is preliminary data.</text>
</comment>